<evidence type="ECO:0000256" key="1">
    <source>
        <dbReference type="SAM" id="Coils"/>
    </source>
</evidence>
<sequence>MREQHSLFETYISKLEKARKCRNIGFIVSSIGGTTINSVRKKWLNDLMIIELNFCVFKLETIIQVIANERNDRHANLKFNGEFSSMTSDFYDLLNSIFFDLIQQHDSDEDIAQENRLMMEEENRLRLEEENMLQLVEQKKISKNSL</sequence>
<organism evidence="2">
    <name type="scientific">Tanacetum cinerariifolium</name>
    <name type="common">Dalmatian daisy</name>
    <name type="synonym">Chrysanthemum cinerariifolium</name>
    <dbReference type="NCBI Taxonomy" id="118510"/>
    <lineage>
        <taxon>Eukaryota</taxon>
        <taxon>Viridiplantae</taxon>
        <taxon>Streptophyta</taxon>
        <taxon>Embryophyta</taxon>
        <taxon>Tracheophyta</taxon>
        <taxon>Spermatophyta</taxon>
        <taxon>Magnoliopsida</taxon>
        <taxon>eudicotyledons</taxon>
        <taxon>Gunneridae</taxon>
        <taxon>Pentapetalae</taxon>
        <taxon>asterids</taxon>
        <taxon>campanulids</taxon>
        <taxon>Asterales</taxon>
        <taxon>Asteraceae</taxon>
        <taxon>Asteroideae</taxon>
        <taxon>Anthemideae</taxon>
        <taxon>Anthemidinae</taxon>
        <taxon>Tanacetum</taxon>
    </lineage>
</organism>
<feature type="coiled-coil region" evidence="1">
    <location>
        <begin position="111"/>
        <end position="139"/>
    </location>
</feature>
<gene>
    <name evidence="2" type="ORF">Tci_056382</name>
</gene>
<name>A0A6L2NIV1_TANCI</name>
<keyword evidence="1" id="KW-0175">Coiled coil</keyword>
<dbReference type="AlphaFoldDB" id="A0A6L2NIV1"/>
<reference evidence="2" key="1">
    <citation type="journal article" date="2019" name="Sci. Rep.">
        <title>Draft genome of Tanacetum cinerariifolium, the natural source of mosquito coil.</title>
        <authorList>
            <person name="Yamashiro T."/>
            <person name="Shiraishi A."/>
            <person name="Satake H."/>
            <person name="Nakayama K."/>
        </authorList>
    </citation>
    <scope>NUCLEOTIDE SEQUENCE</scope>
</reference>
<dbReference type="EMBL" id="BKCJ010008885">
    <property type="protein sequence ID" value="GEU84404.1"/>
    <property type="molecule type" value="Genomic_DNA"/>
</dbReference>
<proteinExistence type="predicted"/>
<protein>
    <submittedName>
        <fullName evidence="2">Phospholipase-like protein</fullName>
    </submittedName>
</protein>
<evidence type="ECO:0000313" key="2">
    <source>
        <dbReference type="EMBL" id="GEU84404.1"/>
    </source>
</evidence>
<comment type="caution">
    <text evidence="2">The sequence shown here is derived from an EMBL/GenBank/DDBJ whole genome shotgun (WGS) entry which is preliminary data.</text>
</comment>
<accession>A0A6L2NIV1</accession>